<evidence type="ECO:0008006" key="4">
    <source>
        <dbReference type="Google" id="ProtNLM"/>
    </source>
</evidence>
<comment type="caution">
    <text evidence="2">The sequence shown here is derived from an EMBL/GenBank/DDBJ whole genome shotgun (WGS) entry which is preliminary data.</text>
</comment>
<proteinExistence type="predicted"/>
<reference evidence="2 3" key="1">
    <citation type="journal article" date="2020" name="Fungal Divers.">
        <title>Resolving the Mortierellaceae phylogeny through synthesis of multi-gene phylogenetics and phylogenomics.</title>
        <authorList>
            <person name="Vandepol N."/>
            <person name="Liber J."/>
            <person name="Desiro A."/>
            <person name="Na H."/>
            <person name="Kennedy M."/>
            <person name="Barry K."/>
            <person name="Grigoriev I.V."/>
            <person name="Miller A.N."/>
            <person name="O'Donnell K."/>
            <person name="Stajich J.E."/>
            <person name="Bonito G."/>
        </authorList>
    </citation>
    <scope>NUCLEOTIDE SEQUENCE [LARGE SCALE GENOMIC DNA]</scope>
    <source>
        <strain evidence="2 3">AD045</strain>
    </source>
</reference>
<sequence length="83" mass="8826">MAFNKIVILLVAALAAPIAMTQAAGAPKIPAWCSCGDIAWKTQKACSQAHGNWDGGSCGIVTSPMWFDFHGRCRDLGSTGRCW</sequence>
<evidence type="ECO:0000313" key="2">
    <source>
        <dbReference type="EMBL" id="KAG0297566.1"/>
    </source>
</evidence>
<dbReference type="EMBL" id="JAAAIM010000028">
    <property type="protein sequence ID" value="KAG0297566.1"/>
    <property type="molecule type" value="Genomic_DNA"/>
</dbReference>
<feature type="signal peptide" evidence="1">
    <location>
        <begin position="1"/>
        <end position="23"/>
    </location>
</feature>
<name>A0ABQ7KGX9_9FUNG</name>
<dbReference type="Proteomes" id="UP001194696">
    <property type="component" value="Unassembled WGS sequence"/>
</dbReference>
<protein>
    <recommendedName>
        <fullName evidence="4">CBM1 domain-containing protein</fullName>
    </recommendedName>
</protein>
<keyword evidence="3" id="KW-1185">Reference proteome</keyword>
<organism evidence="2 3">
    <name type="scientific">Linnemannia gamsii</name>
    <dbReference type="NCBI Taxonomy" id="64522"/>
    <lineage>
        <taxon>Eukaryota</taxon>
        <taxon>Fungi</taxon>
        <taxon>Fungi incertae sedis</taxon>
        <taxon>Mucoromycota</taxon>
        <taxon>Mortierellomycotina</taxon>
        <taxon>Mortierellomycetes</taxon>
        <taxon>Mortierellales</taxon>
        <taxon>Mortierellaceae</taxon>
        <taxon>Linnemannia</taxon>
    </lineage>
</organism>
<feature type="chain" id="PRO_5045401599" description="CBM1 domain-containing protein" evidence="1">
    <location>
        <begin position="24"/>
        <end position="83"/>
    </location>
</feature>
<keyword evidence="1" id="KW-0732">Signal</keyword>
<gene>
    <name evidence="2" type="ORF">BGZ96_005874</name>
</gene>
<evidence type="ECO:0000256" key="1">
    <source>
        <dbReference type="SAM" id="SignalP"/>
    </source>
</evidence>
<evidence type="ECO:0000313" key="3">
    <source>
        <dbReference type="Proteomes" id="UP001194696"/>
    </source>
</evidence>
<accession>A0ABQ7KGX9</accession>